<dbReference type="Pfam" id="PF00989">
    <property type="entry name" value="PAS"/>
    <property type="match status" value="1"/>
</dbReference>
<dbReference type="PROSITE" id="PS50887">
    <property type="entry name" value="GGDEF"/>
    <property type="match status" value="1"/>
</dbReference>
<dbReference type="PROSITE" id="PS50113">
    <property type="entry name" value="PAC"/>
    <property type="match status" value="1"/>
</dbReference>
<dbReference type="SUPFAM" id="SSF55073">
    <property type="entry name" value="Nucleotide cyclase"/>
    <property type="match status" value="1"/>
</dbReference>
<dbReference type="Gene3D" id="3.20.20.450">
    <property type="entry name" value="EAL domain"/>
    <property type="match status" value="1"/>
</dbReference>
<dbReference type="InterPro" id="IPR029787">
    <property type="entry name" value="Nucleotide_cyclase"/>
</dbReference>
<dbReference type="Pfam" id="PF00563">
    <property type="entry name" value="EAL"/>
    <property type="match status" value="1"/>
</dbReference>
<dbReference type="OrthoDB" id="3304401at2"/>
<dbReference type="NCBIfam" id="TIGR00229">
    <property type="entry name" value="sensory_box"/>
    <property type="match status" value="1"/>
</dbReference>
<evidence type="ECO:0000259" key="5">
    <source>
        <dbReference type="PROSITE" id="PS50887"/>
    </source>
</evidence>
<dbReference type="SMART" id="SM00267">
    <property type="entry name" value="GGDEF"/>
    <property type="match status" value="1"/>
</dbReference>
<dbReference type="NCBIfam" id="TIGR00254">
    <property type="entry name" value="GGDEF"/>
    <property type="match status" value="1"/>
</dbReference>
<feature type="domain" description="EAL" evidence="4">
    <location>
        <begin position="628"/>
        <end position="873"/>
    </location>
</feature>
<feature type="transmembrane region" description="Helical" evidence="1">
    <location>
        <begin position="138"/>
        <end position="159"/>
    </location>
</feature>
<dbReference type="SUPFAM" id="SSF141868">
    <property type="entry name" value="EAL domain-like"/>
    <property type="match status" value="1"/>
</dbReference>
<feature type="transmembrane region" description="Helical" evidence="1">
    <location>
        <begin position="171"/>
        <end position="195"/>
    </location>
</feature>
<feature type="transmembrane region" description="Helical" evidence="1">
    <location>
        <begin position="297"/>
        <end position="319"/>
    </location>
</feature>
<dbReference type="PANTHER" id="PTHR44757">
    <property type="entry name" value="DIGUANYLATE CYCLASE DGCP"/>
    <property type="match status" value="1"/>
</dbReference>
<dbReference type="InterPro" id="IPR052155">
    <property type="entry name" value="Biofilm_reg_signaling"/>
</dbReference>
<dbReference type="CDD" id="cd01949">
    <property type="entry name" value="GGDEF"/>
    <property type="match status" value="1"/>
</dbReference>
<feature type="transmembrane region" description="Helical" evidence="1">
    <location>
        <begin position="233"/>
        <end position="253"/>
    </location>
</feature>
<evidence type="ECO:0000259" key="4">
    <source>
        <dbReference type="PROSITE" id="PS50883"/>
    </source>
</evidence>
<evidence type="ECO:0000256" key="1">
    <source>
        <dbReference type="SAM" id="Phobius"/>
    </source>
</evidence>
<dbReference type="InterPro" id="IPR043128">
    <property type="entry name" value="Rev_trsase/Diguanyl_cyclase"/>
</dbReference>
<dbReference type="PATRIC" id="fig|512565.3.peg.3047"/>
<dbReference type="PANTHER" id="PTHR44757:SF2">
    <property type="entry name" value="BIOFILM ARCHITECTURE MAINTENANCE PROTEIN MBAA"/>
    <property type="match status" value="1"/>
</dbReference>
<dbReference type="HOGENOM" id="CLU_000445_129_3_11"/>
<dbReference type="PROSITE" id="PS50112">
    <property type="entry name" value="PAS"/>
    <property type="match status" value="1"/>
</dbReference>
<keyword evidence="7" id="KW-1185">Reference proteome</keyword>
<protein>
    <submittedName>
        <fullName evidence="6">Putative diguanylate cyclase/phosphodiesterase with PAS sensor</fullName>
    </submittedName>
</protein>
<keyword evidence="1" id="KW-1133">Transmembrane helix</keyword>
<dbReference type="Proteomes" id="UP000007882">
    <property type="component" value="Chromosome"/>
</dbReference>
<dbReference type="AlphaFoldDB" id="I0H5I0"/>
<dbReference type="InterPro" id="IPR000014">
    <property type="entry name" value="PAS"/>
</dbReference>
<feature type="domain" description="PAC" evidence="3">
    <location>
        <begin position="406"/>
        <end position="457"/>
    </location>
</feature>
<feature type="domain" description="PAS" evidence="2">
    <location>
        <begin position="332"/>
        <end position="388"/>
    </location>
</feature>
<evidence type="ECO:0000313" key="6">
    <source>
        <dbReference type="EMBL" id="BAL88267.1"/>
    </source>
</evidence>
<dbReference type="Gene3D" id="3.30.70.270">
    <property type="match status" value="1"/>
</dbReference>
<gene>
    <name evidence="6" type="ordered locus">AMIS_30470</name>
</gene>
<dbReference type="SMART" id="SM00052">
    <property type="entry name" value="EAL"/>
    <property type="match status" value="1"/>
</dbReference>
<name>I0H5I0_ACTM4</name>
<feature type="domain" description="GGDEF" evidence="5">
    <location>
        <begin position="488"/>
        <end position="619"/>
    </location>
</feature>
<organism evidence="6 7">
    <name type="scientific">Actinoplanes missouriensis (strain ATCC 14538 / DSM 43046 / CBS 188.64 / JCM 3121 / NBRC 102363 / NCIMB 12654 / NRRL B-3342 / UNCC 431)</name>
    <dbReference type="NCBI Taxonomy" id="512565"/>
    <lineage>
        <taxon>Bacteria</taxon>
        <taxon>Bacillati</taxon>
        <taxon>Actinomycetota</taxon>
        <taxon>Actinomycetes</taxon>
        <taxon>Micromonosporales</taxon>
        <taxon>Micromonosporaceae</taxon>
        <taxon>Actinoplanes</taxon>
    </lineage>
</organism>
<dbReference type="InterPro" id="IPR035919">
    <property type="entry name" value="EAL_sf"/>
</dbReference>
<proteinExistence type="predicted"/>
<dbReference type="RefSeq" id="WP_014443162.1">
    <property type="nucleotide sequence ID" value="NC_017093.1"/>
</dbReference>
<feature type="transmembrane region" description="Helical" evidence="1">
    <location>
        <begin position="44"/>
        <end position="64"/>
    </location>
</feature>
<dbReference type="Gene3D" id="3.30.450.20">
    <property type="entry name" value="PAS domain"/>
    <property type="match status" value="1"/>
</dbReference>
<sequence>MPAPYARPPLLADRAFQAVTALAIIDVAAFLLQERTGPLWPDALNWLLLIAVIVPTLALCRRVRTDPASAPVVRRYWGTVQAGITLFVGVAALRALVALGAPGWLLAVSVALHLVGGVVLTWPLIGLPFSAGGRARTVGVRLDLGTLTFAAGLFLWHFAASAQFADDRVTASRVAAAAVIMGAGLNGVYLAAKVVLAGVDTFARRGLYWIGGSALIGGLGSAISFLHPHQPSGNLLLLVLPLAAFAAAVGARVQVVDTAAAARPRRASRGYSRMPYVAIAAVDTLVLYNHIEHAGNGILIDGVAVTLTALVVIRQLIAFRLNDTLLARIGVQEARFRLLVQNSTDMVTITDPGGRLTYVSPAARRMLGADPDELIGTAIAPRIHPDDRVPAARCLVRVIAAPGATATFQVRVRHTDGGYRWFEVTSANLTGEPSVAGIVSNARDITETREVRDRLSYEASHDRLTGLTNRALFSRRVAAAVTGAGPDTPVGIVLIDLDDFKNINESLGHAGGDALLVHVAERLRACVRPADTVARLGGDEFAVLFEGARGADLDQVLTRIMAALLEPAVIDGEPMTVRASFGVAEGHGGDDPGELLHRAEIAIREVKARGEGGIERYRPGMEARGAERRRLVADLHTAITSGQLVTHFQPVVTLPGGRITGAEALVRWQHPSEGLLGPGAFIEAAEQSGLIVALGAWVLRDATREAATWPGELTVSVNVSARQLRETGFPDLVAAALRDSGLPPHRLTVEITESLAVGGGATAGNLQALRDLGVRLSLDDFGTGASTLSLLASCPVDQIKLDRSFVPDGGSFAIADAVAQMARAFGLQAVAEGVETAEQAARLTALGYDRAQGFHFARPMSAADLRARLAGEVVVTATPLGHR</sequence>
<evidence type="ECO:0000313" key="7">
    <source>
        <dbReference type="Proteomes" id="UP000007882"/>
    </source>
</evidence>
<feature type="transmembrane region" description="Helical" evidence="1">
    <location>
        <begin position="76"/>
        <end position="97"/>
    </location>
</feature>
<keyword evidence="1" id="KW-0472">Membrane</keyword>
<dbReference type="PROSITE" id="PS50883">
    <property type="entry name" value="EAL"/>
    <property type="match status" value="1"/>
</dbReference>
<evidence type="ECO:0000259" key="2">
    <source>
        <dbReference type="PROSITE" id="PS50112"/>
    </source>
</evidence>
<dbReference type="InterPro" id="IPR000700">
    <property type="entry name" value="PAS-assoc_C"/>
</dbReference>
<accession>I0H5I0</accession>
<keyword evidence="1" id="KW-0812">Transmembrane</keyword>
<dbReference type="InterPro" id="IPR035965">
    <property type="entry name" value="PAS-like_dom_sf"/>
</dbReference>
<feature type="transmembrane region" description="Helical" evidence="1">
    <location>
        <begin position="103"/>
        <end position="126"/>
    </location>
</feature>
<evidence type="ECO:0000259" key="3">
    <source>
        <dbReference type="PROSITE" id="PS50113"/>
    </source>
</evidence>
<dbReference type="GO" id="GO:0006355">
    <property type="term" value="P:regulation of DNA-templated transcription"/>
    <property type="evidence" value="ECO:0007669"/>
    <property type="project" value="InterPro"/>
</dbReference>
<dbReference type="CDD" id="cd00130">
    <property type="entry name" value="PAS"/>
    <property type="match status" value="1"/>
</dbReference>
<dbReference type="KEGG" id="ams:AMIS_30470"/>
<dbReference type="Pfam" id="PF00990">
    <property type="entry name" value="GGDEF"/>
    <property type="match status" value="1"/>
</dbReference>
<dbReference type="InterPro" id="IPR000160">
    <property type="entry name" value="GGDEF_dom"/>
</dbReference>
<dbReference type="eggNOG" id="COG5001">
    <property type="taxonomic scope" value="Bacteria"/>
</dbReference>
<dbReference type="SMART" id="SM00091">
    <property type="entry name" value="PAS"/>
    <property type="match status" value="1"/>
</dbReference>
<dbReference type="InterPro" id="IPR001633">
    <property type="entry name" value="EAL_dom"/>
</dbReference>
<reference evidence="6 7" key="1">
    <citation type="submission" date="2012-02" db="EMBL/GenBank/DDBJ databases">
        <title>Complete genome sequence of Actinoplanes missouriensis 431 (= NBRC 102363).</title>
        <authorList>
            <person name="Ohnishi Y."/>
            <person name="Ishikawa J."/>
            <person name="Sekine M."/>
            <person name="Hosoyama A."/>
            <person name="Harada T."/>
            <person name="Narita H."/>
            <person name="Hata T."/>
            <person name="Konno Y."/>
            <person name="Tutikane K."/>
            <person name="Fujita N."/>
            <person name="Horinouchi S."/>
            <person name="Hayakawa M."/>
        </authorList>
    </citation>
    <scope>NUCLEOTIDE SEQUENCE [LARGE SCALE GENOMIC DNA]</scope>
    <source>
        <strain evidence="7">ATCC 14538 / DSM 43046 / CBS 188.64 / JCM 3121 / NBRC 102363 / NCIMB 12654 / NRRL B-3342 / UNCC 431</strain>
    </source>
</reference>
<dbReference type="STRING" id="512565.AMIS_30470"/>
<feature type="transmembrane region" description="Helical" evidence="1">
    <location>
        <begin position="207"/>
        <end position="227"/>
    </location>
</feature>
<dbReference type="EMBL" id="AP012319">
    <property type="protein sequence ID" value="BAL88267.1"/>
    <property type="molecule type" value="Genomic_DNA"/>
</dbReference>
<dbReference type="SUPFAM" id="SSF55785">
    <property type="entry name" value="PYP-like sensor domain (PAS domain)"/>
    <property type="match status" value="1"/>
</dbReference>
<dbReference type="CDD" id="cd01948">
    <property type="entry name" value="EAL"/>
    <property type="match status" value="1"/>
</dbReference>
<dbReference type="InterPro" id="IPR013767">
    <property type="entry name" value="PAS_fold"/>
</dbReference>